<reference evidence="8" key="1">
    <citation type="journal article" date="2019" name="Int. J. Syst. Evol. Microbiol.">
        <title>The Global Catalogue of Microorganisms (GCM) 10K type strain sequencing project: providing services to taxonomists for standard genome sequencing and annotation.</title>
        <authorList>
            <consortium name="The Broad Institute Genomics Platform"/>
            <consortium name="The Broad Institute Genome Sequencing Center for Infectious Disease"/>
            <person name="Wu L."/>
            <person name="Ma J."/>
        </authorList>
    </citation>
    <scope>NUCLEOTIDE SEQUENCE [LARGE SCALE GENOMIC DNA]</scope>
    <source>
        <strain evidence="8">CGMCC 1.16619</strain>
    </source>
</reference>
<dbReference type="SUPFAM" id="SSF88659">
    <property type="entry name" value="Sigma3 and sigma4 domains of RNA polymerase sigma factors"/>
    <property type="match status" value="1"/>
</dbReference>
<sequence length="189" mass="21736">MELQSVEHGQPLPLLHDPSDFEAFVRIQREGLVRFLRRRTPLEEDAQDLAQESLARLIRYRGHAPTAWASLLYRIAINALNDRLRRAHTHREARHTTLDSDLAELASSEPSHEQRIATQQELAVLQHVLLGLPLRCRQIYLLNRIEGMSYTEIADHCGISVKAVEKHISKALKLLRARLAPFNREIPRP</sequence>
<dbReference type="InterPro" id="IPR013324">
    <property type="entry name" value="RNA_pol_sigma_r3/r4-like"/>
</dbReference>
<dbReference type="Pfam" id="PF08281">
    <property type="entry name" value="Sigma70_r4_2"/>
    <property type="match status" value="1"/>
</dbReference>
<dbReference type="PANTHER" id="PTHR43133">
    <property type="entry name" value="RNA POLYMERASE ECF-TYPE SIGMA FACTO"/>
    <property type="match status" value="1"/>
</dbReference>
<dbReference type="SUPFAM" id="SSF88946">
    <property type="entry name" value="Sigma2 domain of RNA polymerase sigma factors"/>
    <property type="match status" value="1"/>
</dbReference>
<dbReference type="Proteomes" id="UP001596114">
    <property type="component" value="Unassembled WGS sequence"/>
</dbReference>
<keyword evidence="8" id="KW-1185">Reference proteome</keyword>
<organism evidence="7 8">
    <name type="scientific">Rhodanobacter ginsengisoli</name>
    <dbReference type="NCBI Taxonomy" id="418646"/>
    <lineage>
        <taxon>Bacteria</taxon>
        <taxon>Pseudomonadati</taxon>
        <taxon>Pseudomonadota</taxon>
        <taxon>Gammaproteobacteria</taxon>
        <taxon>Lysobacterales</taxon>
        <taxon>Rhodanobacteraceae</taxon>
        <taxon>Rhodanobacter</taxon>
    </lineage>
</organism>
<dbReference type="RefSeq" id="WP_377316276.1">
    <property type="nucleotide sequence ID" value="NZ_JBHSNF010000001.1"/>
</dbReference>
<dbReference type="Gene3D" id="1.10.10.10">
    <property type="entry name" value="Winged helix-like DNA-binding domain superfamily/Winged helix DNA-binding domain"/>
    <property type="match status" value="1"/>
</dbReference>
<proteinExistence type="inferred from homology"/>
<comment type="similarity">
    <text evidence="1">Belongs to the sigma-70 factor family. ECF subfamily.</text>
</comment>
<evidence type="ECO:0000259" key="5">
    <source>
        <dbReference type="Pfam" id="PF04542"/>
    </source>
</evidence>
<accession>A0ABW0QKX7</accession>
<comment type="caution">
    <text evidence="7">The sequence shown here is derived from an EMBL/GenBank/DDBJ whole genome shotgun (WGS) entry which is preliminary data.</text>
</comment>
<evidence type="ECO:0000256" key="2">
    <source>
        <dbReference type="ARBA" id="ARBA00023015"/>
    </source>
</evidence>
<keyword evidence="4" id="KW-0804">Transcription</keyword>
<feature type="domain" description="RNA polymerase sigma-70 region 2" evidence="5">
    <location>
        <begin position="32"/>
        <end position="87"/>
    </location>
</feature>
<dbReference type="EMBL" id="JBHSNF010000001">
    <property type="protein sequence ID" value="MFC5524252.1"/>
    <property type="molecule type" value="Genomic_DNA"/>
</dbReference>
<dbReference type="PANTHER" id="PTHR43133:SF63">
    <property type="entry name" value="RNA POLYMERASE SIGMA FACTOR FECI-RELATED"/>
    <property type="match status" value="1"/>
</dbReference>
<gene>
    <name evidence="7" type="ORF">ACFPPA_00705</name>
</gene>
<dbReference type="InterPro" id="IPR014284">
    <property type="entry name" value="RNA_pol_sigma-70_dom"/>
</dbReference>
<keyword evidence="2" id="KW-0805">Transcription regulation</keyword>
<evidence type="ECO:0000256" key="3">
    <source>
        <dbReference type="ARBA" id="ARBA00023082"/>
    </source>
</evidence>
<dbReference type="InterPro" id="IPR036388">
    <property type="entry name" value="WH-like_DNA-bd_sf"/>
</dbReference>
<evidence type="ECO:0000256" key="4">
    <source>
        <dbReference type="ARBA" id="ARBA00023163"/>
    </source>
</evidence>
<dbReference type="InterPro" id="IPR013249">
    <property type="entry name" value="RNA_pol_sigma70_r4_t2"/>
</dbReference>
<dbReference type="InterPro" id="IPR039425">
    <property type="entry name" value="RNA_pol_sigma-70-like"/>
</dbReference>
<feature type="domain" description="RNA polymerase sigma factor 70 region 4 type 2" evidence="6">
    <location>
        <begin position="125"/>
        <end position="175"/>
    </location>
</feature>
<dbReference type="NCBIfam" id="TIGR02937">
    <property type="entry name" value="sigma70-ECF"/>
    <property type="match status" value="1"/>
</dbReference>
<name>A0ABW0QKX7_9GAMM</name>
<dbReference type="InterPro" id="IPR007627">
    <property type="entry name" value="RNA_pol_sigma70_r2"/>
</dbReference>
<dbReference type="Gene3D" id="1.10.1740.10">
    <property type="match status" value="1"/>
</dbReference>
<evidence type="ECO:0000256" key="1">
    <source>
        <dbReference type="ARBA" id="ARBA00010641"/>
    </source>
</evidence>
<protein>
    <submittedName>
        <fullName evidence="7">RNA polymerase sigma factor</fullName>
    </submittedName>
</protein>
<dbReference type="InterPro" id="IPR013325">
    <property type="entry name" value="RNA_pol_sigma_r2"/>
</dbReference>
<evidence type="ECO:0000313" key="7">
    <source>
        <dbReference type="EMBL" id="MFC5524252.1"/>
    </source>
</evidence>
<dbReference type="Pfam" id="PF04542">
    <property type="entry name" value="Sigma70_r2"/>
    <property type="match status" value="1"/>
</dbReference>
<evidence type="ECO:0000313" key="8">
    <source>
        <dbReference type="Proteomes" id="UP001596114"/>
    </source>
</evidence>
<dbReference type="CDD" id="cd06171">
    <property type="entry name" value="Sigma70_r4"/>
    <property type="match status" value="1"/>
</dbReference>
<evidence type="ECO:0000259" key="6">
    <source>
        <dbReference type="Pfam" id="PF08281"/>
    </source>
</evidence>
<keyword evidence="3" id="KW-0731">Sigma factor</keyword>